<feature type="region of interest" description="Disordered" evidence="1">
    <location>
        <begin position="1"/>
        <end position="69"/>
    </location>
</feature>
<protein>
    <submittedName>
        <fullName evidence="2">Uncharacterized protein</fullName>
    </submittedName>
</protein>
<accession>A0A418C8I9</accession>
<gene>
    <name evidence="2" type="ORF">DYB34_000280</name>
</gene>
<evidence type="ECO:0000313" key="3">
    <source>
        <dbReference type="Proteomes" id="UP000283543"/>
    </source>
</evidence>
<sequence length="350" mass="39306">MSSSTNGVVTPIPDVLVEATDLPPPPLSLKRPSLNEPNPPLPEPSPPLPLPSTLPDLTSQAVTPVSAQSKTTLELEQDELRSKIRAHVGQSLRVMREQKRRESRRFCGMSRADVFEWLRAVLCCSEADSADTADDSDSKIFTTKKFLGGVEEFSCLTDRELSQLARLAEMRSNLLCNECVVVDGMYILMSGKATRAYVVAGSVLDDISLPMEPIEYQEAFGMNVPAITKGDERVESTCLWLPHLVVRMLNIQPRMDYEFVLILNNQDGISDADYKQQEVVLSNILRAGIHVTVLANTRNTVGKIILLLNAPLWLLAREDKLMKMERIVEYHSEEDVRYFKHHQNVMVERC</sequence>
<reference evidence="2 3" key="1">
    <citation type="submission" date="2018-08" db="EMBL/GenBank/DDBJ databases">
        <title>Aphanomyces genome sequencing and annotation.</title>
        <authorList>
            <person name="Minardi D."/>
            <person name="Oidtmann B."/>
            <person name="Van Der Giezen M."/>
            <person name="Studholme D.J."/>
        </authorList>
    </citation>
    <scope>NUCLEOTIDE SEQUENCE [LARGE SCALE GENOMIC DNA]</scope>
    <source>
        <strain evidence="2 3">Si</strain>
    </source>
</reference>
<feature type="non-terminal residue" evidence="2">
    <location>
        <position position="350"/>
    </location>
</feature>
<comment type="caution">
    <text evidence="2">The sequence shown here is derived from an EMBL/GenBank/DDBJ whole genome shotgun (WGS) entry which is preliminary data.</text>
</comment>
<dbReference type="VEuPathDB" id="FungiDB:H257_15579"/>
<evidence type="ECO:0000313" key="2">
    <source>
        <dbReference type="EMBL" id="RHY68707.1"/>
    </source>
</evidence>
<feature type="compositionally biased region" description="Pro residues" evidence="1">
    <location>
        <begin position="37"/>
        <end position="52"/>
    </location>
</feature>
<dbReference type="Proteomes" id="UP000283543">
    <property type="component" value="Unassembled WGS sequence"/>
</dbReference>
<feature type="compositionally biased region" description="Polar residues" evidence="1">
    <location>
        <begin position="60"/>
        <end position="69"/>
    </location>
</feature>
<proteinExistence type="predicted"/>
<name>A0A418C8I9_APHAT</name>
<dbReference type="EMBL" id="QUTB01003302">
    <property type="protein sequence ID" value="RHY68707.1"/>
    <property type="molecule type" value="Genomic_DNA"/>
</dbReference>
<organism evidence="2 3">
    <name type="scientific">Aphanomyces astaci</name>
    <name type="common">Crayfish plague agent</name>
    <dbReference type="NCBI Taxonomy" id="112090"/>
    <lineage>
        <taxon>Eukaryota</taxon>
        <taxon>Sar</taxon>
        <taxon>Stramenopiles</taxon>
        <taxon>Oomycota</taxon>
        <taxon>Saprolegniomycetes</taxon>
        <taxon>Saprolegniales</taxon>
        <taxon>Verrucalvaceae</taxon>
        <taxon>Aphanomyces</taxon>
    </lineage>
</organism>
<dbReference type="AlphaFoldDB" id="A0A418C8I9"/>
<evidence type="ECO:0000256" key="1">
    <source>
        <dbReference type="SAM" id="MobiDB-lite"/>
    </source>
</evidence>